<evidence type="ECO:0000313" key="15">
    <source>
        <dbReference type="EMBL" id="SLN71462.1"/>
    </source>
</evidence>
<feature type="transmembrane region" description="Helical" evidence="14">
    <location>
        <begin position="406"/>
        <end position="423"/>
    </location>
</feature>
<comment type="pathway">
    <text evidence="2">Glycan biosynthesis; alginate biosynthesis.</text>
</comment>
<keyword evidence="5 13" id="KW-1003">Cell membrane</keyword>
<reference evidence="15 16" key="1">
    <citation type="submission" date="2017-03" db="EMBL/GenBank/DDBJ databases">
        <authorList>
            <person name="Afonso C.L."/>
            <person name="Miller P.J."/>
            <person name="Scott M.A."/>
            <person name="Spackman E."/>
            <person name="Goraichik I."/>
            <person name="Dimitrov K.M."/>
            <person name="Suarez D.L."/>
            <person name="Swayne D.E."/>
        </authorList>
    </citation>
    <scope>NUCLEOTIDE SEQUENCE [LARGE SCALE GENOMIC DNA]</scope>
    <source>
        <strain evidence="15 16">CECT 7639</strain>
    </source>
</reference>
<evidence type="ECO:0000256" key="4">
    <source>
        <dbReference type="ARBA" id="ARBA00016084"/>
    </source>
</evidence>
<comment type="similarity">
    <text evidence="3 13">Belongs to the membrane-bound acyltransferase family.</text>
</comment>
<feature type="transmembrane region" description="Helical" evidence="14">
    <location>
        <begin position="115"/>
        <end position="133"/>
    </location>
</feature>
<dbReference type="GO" id="GO:0005886">
    <property type="term" value="C:plasma membrane"/>
    <property type="evidence" value="ECO:0007669"/>
    <property type="project" value="UniProtKB-SubCell"/>
</dbReference>
<keyword evidence="9 14" id="KW-1133">Transmembrane helix</keyword>
<protein>
    <recommendedName>
        <fullName evidence="4">Probable alginate O-acetylase AlgI</fullName>
    </recommendedName>
    <alternativeName>
        <fullName evidence="12">Alginate biosynthesis protein AlgI</fullName>
    </alternativeName>
</protein>
<evidence type="ECO:0000256" key="1">
    <source>
        <dbReference type="ARBA" id="ARBA00004651"/>
    </source>
</evidence>
<dbReference type="InterPro" id="IPR028362">
    <property type="entry name" value="AlgI"/>
</dbReference>
<dbReference type="InterPro" id="IPR004299">
    <property type="entry name" value="MBOAT_fam"/>
</dbReference>
<dbReference type="Pfam" id="PF03062">
    <property type="entry name" value="MBOAT"/>
    <property type="match status" value="1"/>
</dbReference>
<evidence type="ECO:0000256" key="7">
    <source>
        <dbReference type="ARBA" id="ARBA00022692"/>
    </source>
</evidence>
<evidence type="ECO:0000256" key="6">
    <source>
        <dbReference type="ARBA" id="ARBA00022679"/>
    </source>
</evidence>
<gene>
    <name evidence="15" type="primary">patA</name>
    <name evidence="15" type="ORF">TRL7639_04242</name>
</gene>
<dbReference type="RefSeq" id="WP_085797883.1">
    <property type="nucleotide sequence ID" value="NZ_FWFO01000006.1"/>
</dbReference>
<evidence type="ECO:0000256" key="14">
    <source>
        <dbReference type="SAM" id="Phobius"/>
    </source>
</evidence>
<feature type="transmembrane region" description="Helical" evidence="14">
    <location>
        <begin position="220"/>
        <end position="241"/>
    </location>
</feature>
<sequence>MLFASLPFLLGFLPAVLIATYAMRRGFGPRGALAALTIASLVFYGWYHPPFLALLLGSVGANFFLAHRIAARPTRLLTGTGVAFNLGLLGWYKYAGFFDDIARAVSGSGLGIPEILLPLGISFFTFQQIAYLVDIHQGKAKPGDALEYLFFVSFFPQLIAGPIVHHRDMIPQLSQPRFAMFKSEDIASGLVLFCIGLAKKVLIADGLAPGADAMFQAQSLGIELSLAEAWLGMLCYTFQIYFDFSGYADMALGLGLLFGLKLPVNFNSPYKSTDIIEFWRRWHITLSTFLRDYLYIPFGGSRHGPVRRYANLWIVMLLGGLWHGAGWQFVVWGGLHGAYLTAAHFWRANSMPKLSPKIGFALTFAAVVIAWVFFCAETVHQAFAVLHAMFGATTVNYTSVVVFPELNPLLVTLLLAMLLAFFAPNSIEISKRLETPSIRTSRSLWYAVGGCIAALSLTHLYSSGSHAFIYFQF</sequence>
<keyword evidence="16" id="KW-1185">Reference proteome</keyword>
<dbReference type="GO" id="GO:0042121">
    <property type="term" value="P:alginic acid biosynthetic process"/>
    <property type="evidence" value="ECO:0007669"/>
    <property type="project" value="UniProtKB-KW"/>
</dbReference>
<evidence type="ECO:0000256" key="9">
    <source>
        <dbReference type="ARBA" id="ARBA00022989"/>
    </source>
</evidence>
<dbReference type="PANTHER" id="PTHR13285:SF23">
    <property type="entry name" value="TEICHOIC ACID D-ALANYLTRANSFERASE"/>
    <property type="match status" value="1"/>
</dbReference>
<keyword evidence="7 14" id="KW-0812">Transmembrane</keyword>
<evidence type="ECO:0000313" key="16">
    <source>
        <dbReference type="Proteomes" id="UP000193077"/>
    </source>
</evidence>
<dbReference type="InterPro" id="IPR051085">
    <property type="entry name" value="MB_O-acyltransferase"/>
</dbReference>
<accession>A0A1Y5TVV9</accession>
<dbReference type="InterPro" id="IPR024194">
    <property type="entry name" value="Ac/AlaTfrase_AlgI/DltB"/>
</dbReference>
<organism evidence="15 16">
    <name type="scientific">Falsiruegeria litorea R37</name>
    <dbReference type="NCBI Taxonomy" id="1200284"/>
    <lineage>
        <taxon>Bacteria</taxon>
        <taxon>Pseudomonadati</taxon>
        <taxon>Pseudomonadota</taxon>
        <taxon>Alphaproteobacteria</taxon>
        <taxon>Rhodobacterales</taxon>
        <taxon>Roseobacteraceae</taxon>
        <taxon>Falsiruegeria</taxon>
    </lineage>
</organism>
<proteinExistence type="inferred from homology"/>
<feature type="transmembrane region" description="Helical" evidence="14">
    <location>
        <begin position="42"/>
        <end position="64"/>
    </location>
</feature>
<evidence type="ECO:0000256" key="11">
    <source>
        <dbReference type="ARBA" id="ARBA00023315"/>
    </source>
</evidence>
<feature type="transmembrane region" description="Helical" evidence="14">
    <location>
        <begin position="76"/>
        <end position="95"/>
    </location>
</feature>
<dbReference type="PIRSF" id="PIRSF500217">
    <property type="entry name" value="AlgI"/>
    <property type="match status" value="1"/>
</dbReference>
<evidence type="ECO:0000256" key="8">
    <source>
        <dbReference type="ARBA" id="ARBA00022841"/>
    </source>
</evidence>
<feature type="transmembrane region" description="Helical" evidence="14">
    <location>
        <begin position="444"/>
        <end position="462"/>
    </location>
</feature>
<keyword evidence="11 13" id="KW-0012">Acyltransferase</keyword>
<evidence type="ECO:0000256" key="3">
    <source>
        <dbReference type="ARBA" id="ARBA00010323"/>
    </source>
</evidence>
<dbReference type="GO" id="GO:0016746">
    <property type="term" value="F:acyltransferase activity"/>
    <property type="evidence" value="ECO:0007669"/>
    <property type="project" value="UniProtKB-KW"/>
</dbReference>
<feature type="transmembrane region" description="Helical" evidence="14">
    <location>
        <begin position="186"/>
        <end position="208"/>
    </location>
</feature>
<dbReference type="PANTHER" id="PTHR13285">
    <property type="entry name" value="ACYLTRANSFERASE"/>
    <property type="match status" value="1"/>
</dbReference>
<evidence type="ECO:0000256" key="5">
    <source>
        <dbReference type="ARBA" id="ARBA00022475"/>
    </source>
</evidence>
<feature type="transmembrane region" description="Helical" evidence="14">
    <location>
        <begin position="358"/>
        <end position="376"/>
    </location>
</feature>
<feature type="transmembrane region" description="Helical" evidence="14">
    <location>
        <begin position="312"/>
        <end position="338"/>
    </location>
</feature>
<keyword evidence="10 13" id="KW-0472">Membrane</keyword>
<evidence type="ECO:0000256" key="10">
    <source>
        <dbReference type="ARBA" id="ARBA00023136"/>
    </source>
</evidence>
<name>A0A1Y5TVV9_9RHOB</name>
<dbReference type="Proteomes" id="UP000193077">
    <property type="component" value="Unassembled WGS sequence"/>
</dbReference>
<keyword evidence="6 13" id="KW-0808">Transferase</keyword>
<dbReference type="EMBL" id="FWFO01000006">
    <property type="protein sequence ID" value="SLN71462.1"/>
    <property type="molecule type" value="Genomic_DNA"/>
</dbReference>
<keyword evidence="8" id="KW-0016">Alginate biosynthesis</keyword>
<evidence type="ECO:0000256" key="2">
    <source>
        <dbReference type="ARBA" id="ARBA00005182"/>
    </source>
</evidence>
<dbReference type="PIRSF" id="PIRSF016636">
    <property type="entry name" value="AlgI_DltB"/>
    <property type="match status" value="1"/>
</dbReference>
<evidence type="ECO:0000256" key="12">
    <source>
        <dbReference type="ARBA" id="ARBA00031030"/>
    </source>
</evidence>
<dbReference type="AlphaFoldDB" id="A0A1Y5TVV9"/>
<dbReference type="OrthoDB" id="139172at2"/>
<feature type="transmembrane region" description="Helical" evidence="14">
    <location>
        <begin position="145"/>
        <end position="166"/>
    </location>
</feature>
<evidence type="ECO:0000256" key="13">
    <source>
        <dbReference type="PIRNR" id="PIRNR016636"/>
    </source>
</evidence>
<comment type="subcellular location">
    <subcellularLocation>
        <location evidence="1">Cell membrane</location>
        <topology evidence="1">Multi-pass membrane protein</topology>
    </subcellularLocation>
</comment>